<reference evidence="3" key="1">
    <citation type="journal article" date="2016" name="Nature">
        <title>The genome of the seagrass Zostera marina reveals angiosperm adaptation to the sea.</title>
        <authorList>
            <person name="Olsen J.L."/>
            <person name="Rouze P."/>
            <person name="Verhelst B."/>
            <person name="Lin Y.-C."/>
            <person name="Bayer T."/>
            <person name="Collen J."/>
            <person name="Dattolo E."/>
            <person name="De Paoli E."/>
            <person name="Dittami S."/>
            <person name="Maumus F."/>
            <person name="Michel G."/>
            <person name="Kersting A."/>
            <person name="Lauritano C."/>
            <person name="Lohaus R."/>
            <person name="Toepel M."/>
            <person name="Tonon T."/>
            <person name="Vanneste K."/>
            <person name="Amirebrahimi M."/>
            <person name="Brakel J."/>
            <person name="Bostroem C."/>
            <person name="Chovatia M."/>
            <person name="Grimwood J."/>
            <person name="Jenkins J.W."/>
            <person name="Jueterbock A."/>
            <person name="Mraz A."/>
            <person name="Stam W.T."/>
            <person name="Tice H."/>
            <person name="Bornberg-Bauer E."/>
            <person name="Green P.J."/>
            <person name="Pearson G.A."/>
            <person name="Procaccini G."/>
            <person name="Duarte C.M."/>
            <person name="Schmutz J."/>
            <person name="Reusch T.B.H."/>
            <person name="Van de Peer Y."/>
        </authorList>
    </citation>
    <scope>NUCLEOTIDE SEQUENCE [LARGE SCALE GENOMIC DNA]</scope>
    <source>
        <strain evidence="3">cv. Finnish</strain>
    </source>
</reference>
<evidence type="ECO:0000313" key="2">
    <source>
        <dbReference type="EMBL" id="KMZ64901.1"/>
    </source>
</evidence>
<dbReference type="AlphaFoldDB" id="A0A0K9P791"/>
<evidence type="ECO:0008006" key="4">
    <source>
        <dbReference type="Google" id="ProtNLM"/>
    </source>
</evidence>
<sequence length="149" mass="16781">MDRKQDIDILMGHCCKPNLKKVTDVLHIKLESDCDDRGMRKAKKAIKKLRGVHVVNVEKALKKITVGGHELDHRNIFRAIIDAGVNCRQALPPETSPVPVQSSVGSNSLSPSPPRSRSVSELASSDEEEVYQIKNYRDYTLYPRAQWDC</sequence>
<dbReference type="Proteomes" id="UP000036987">
    <property type="component" value="Unassembled WGS sequence"/>
</dbReference>
<dbReference type="InterPro" id="IPR036163">
    <property type="entry name" value="HMA_dom_sf"/>
</dbReference>
<name>A0A0K9P791_ZOSMR</name>
<comment type="caution">
    <text evidence="2">The sequence shown here is derived from an EMBL/GenBank/DDBJ whole genome shotgun (WGS) entry which is preliminary data.</text>
</comment>
<accession>A0A0K9P791</accession>
<dbReference type="GO" id="GO:0046872">
    <property type="term" value="F:metal ion binding"/>
    <property type="evidence" value="ECO:0007669"/>
    <property type="project" value="InterPro"/>
</dbReference>
<dbReference type="EMBL" id="LFYR01001090">
    <property type="protein sequence ID" value="KMZ64901.1"/>
    <property type="molecule type" value="Genomic_DNA"/>
</dbReference>
<feature type="region of interest" description="Disordered" evidence="1">
    <location>
        <begin position="92"/>
        <end position="128"/>
    </location>
</feature>
<keyword evidence="3" id="KW-1185">Reference proteome</keyword>
<dbReference type="SUPFAM" id="SSF55008">
    <property type="entry name" value="HMA, heavy metal-associated domain"/>
    <property type="match status" value="1"/>
</dbReference>
<feature type="compositionally biased region" description="Low complexity" evidence="1">
    <location>
        <begin position="99"/>
        <end position="120"/>
    </location>
</feature>
<evidence type="ECO:0000256" key="1">
    <source>
        <dbReference type="SAM" id="MobiDB-lite"/>
    </source>
</evidence>
<proteinExistence type="predicted"/>
<protein>
    <recommendedName>
        <fullName evidence="4">HMA domain-containing protein</fullName>
    </recommendedName>
</protein>
<gene>
    <name evidence="2" type="ORF">ZOSMA_345G00170</name>
</gene>
<organism evidence="2 3">
    <name type="scientific">Zostera marina</name>
    <name type="common">Eelgrass</name>
    <dbReference type="NCBI Taxonomy" id="29655"/>
    <lineage>
        <taxon>Eukaryota</taxon>
        <taxon>Viridiplantae</taxon>
        <taxon>Streptophyta</taxon>
        <taxon>Embryophyta</taxon>
        <taxon>Tracheophyta</taxon>
        <taxon>Spermatophyta</taxon>
        <taxon>Magnoliopsida</taxon>
        <taxon>Liliopsida</taxon>
        <taxon>Zosteraceae</taxon>
        <taxon>Zostera</taxon>
    </lineage>
</organism>
<evidence type="ECO:0000313" key="3">
    <source>
        <dbReference type="Proteomes" id="UP000036987"/>
    </source>
</evidence>